<keyword evidence="7" id="KW-1185">Reference proteome</keyword>
<dbReference type="AlphaFoldDB" id="A0A1Y2C0Y6"/>
<accession>A0A1Y2C0Y6</accession>
<feature type="transmembrane region" description="Helical" evidence="5">
    <location>
        <begin position="159"/>
        <end position="181"/>
    </location>
</feature>
<keyword evidence="4 5" id="KW-0472">Membrane</keyword>
<dbReference type="InterPro" id="IPR052430">
    <property type="entry name" value="IVT-Associated"/>
</dbReference>
<evidence type="ECO:0000256" key="4">
    <source>
        <dbReference type="ARBA" id="ARBA00023136"/>
    </source>
</evidence>
<dbReference type="PANTHER" id="PTHR47804:SF3">
    <property type="entry name" value="PROTEIN BRE4"/>
    <property type="match status" value="1"/>
</dbReference>
<name>A0A1Y2C0Y6_9FUNG</name>
<dbReference type="STRING" id="329046.A0A1Y2C0Y6"/>
<dbReference type="GO" id="GO:0016020">
    <property type="term" value="C:membrane"/>
    <property type="evidence" value="ECO:0007669"/>
    <property type="project" value="UniProtKB-SubCell"/>
</dbReference>
<protein>
    <submittedName>
        <fullName evidence="6">Uncharacterized protein</fullName>
    </submittedName>
</protein>
<evidence type="ECO:0000313" key="7">
    <source>
        <dbReference type="Proteomes" id="UP000193642"/>
    </source>
</evidence>
<dbReference type="OrthoDB" id="2147874at2759"/>
<evidence type="ECO:0000256" key="2">
    <source>
        <dbReference type="ARBA" id="ARBA00022692"/>
    </source>
</evidence>
<feature type="transmembrane region" description="Helical" evidence="5">
    <location>
        <begin position="87"/>
        <end position="107"/>
    </location>
</feature>
<dbReference type="EMBL" id="MCGO01000035">
    <property type="protein sequence ID" value="ORY40537.1"/>
    <property type="molecule type" value="Genomic_DNA"/>
</dbReference>
<keyword evidence="2 5" id="KW-0812">Transmembrane</keyword>
<organism evidence="6 7">
    <name type="scientific">Rhizoclosmatium globosum</name>
    <dbReference type="NCBI Taxonomy" id="329046"/>
    <lineage>
        <taxon>Eukaryota</taxon>
        <taxon>Fungi</taxon>
        <taxon>Fungi incertae sedis</taxon>
        <taxon>Chytridiomycota</taxon>
        <taxon>Chytridiomycota incertae sedis</taxon>
        <taxon>Chytridiomycetes</taxon>
        <taxon>Chytridiales</taxon>
        <taxon>Chytriomycetaceae</taxon>
        <taxon>Rhizoclosmatium</taxon>
    </lineage>
</organism>
<comment type="caution">
    <text evidence="6">The sequence shown here is derived from an EMBL/GenBank/DDBJ whole genome shotgun (WGS) entry which is preliminary data.</text>
</comment>
<reference evidence="6 7" key="1">
    <citation type="submission" date="2016-07" db="EMBL/GenBank/DDBJ databases">
        <title>Pervasive Adenine N6-methylation of Active Genes in Fungi.</title>
        <authorList>
            <consortium name="DOE Joint Genome Institute"/>
            <person name="Mondo S.J."/>
            <person name="Dannebaum R.O."/>
            <person name="Kuo R.C."/>
            <person name="Labutti K."/>
            <person name="Haridas S."/>
            <person name="Kuo A."/>
            <person name="Salamov A."/>
            <person name="Ahrendt S.R."/>
            <person name="Lipzen A."/>
            <person name="Sullivan W."/>
            <person name="Andreopoulos W.B."/>
            <person name="Clum A."/>
            <person name="Lindquist E."/>
            <person name="Daum C."/>
            <person name="Ramamoorthy G.K."/>
            <person name="Gryganskyi A."/>
            <person name="Culley D."/>
            <person name="Magnuson J.K."/>
            <person name="James T.Y."/>
            <person name="O'Malley M.A."/>
            <person name="Stajich J.E."/>
            <person name="Spatafora J.W."/>
            <person name="Visel A."/>
            <person name="Grigoriev I.V."/>
        </authorList>
    </citation>
    <scope>NUCLEOTIDE SEQUENCE [LARGE SCALE GENOMIC DNA]</scope>
    <source>
        <strain evidence="6 7">JEL800</strain>
    </source>
</reference>
<dbReference type="Proteomes" id="UP000193642">
    <property type="component" value="Unassembled WGS sequence"/>
</dbReference>
<feature type="transmembrane region" description="Helical" evidence="5">
    <location>
        <begin position="19"/>
        <end position="37"/>
    </location>
</feature>
<feature type="transmembrane region" description="Helical" evidence="5">
    <location>
        <begin position="58"/>
        <end position="81"/>
    </location>
</feature>
<keyword evidence="3 5" id="KW-1133">Transmembrane helix</keyword>
<evidence type="ECO:0000313" key="6">
    <source>
        <dbReference type="EMBL" id="ORY40537.1"/>
    </source>
</evidence>
<evidence type="ECO:0000256" key="3">
    <source>
        <dbReference type="ARBA" id="ARBA00022989"/>
    </source>
</evidence>
<evidence type="ECO:0000256" key="5">
    <source>
        <dbReference type="SAM" id="Phobius"/>
    </source>
</evidence>
<comment type="subcellular location">
    <subcellularLocation>
        <location evidence="1">Membrane</location>
        <topology evidence="1">Multi-pass membrane protein</topology>
    </subcellularLocation>
</comment>
<evidence type="ECO:0000256" key="1">
    <source>
        <dbReference type="ARBA" id="ARBA00004141"/>
    </source>
</evidence>
<feature type="transmembrane region" description="Helical" evidence="5">
    <location>
        <begin position="119"/>
        <end position="139"/>
    </location>
</feature>
<proteinExistence type="predicted"/>
<sequence length="330" mass="36723">MAPFASITTRQAKDCLKAILAYVIAFAFVFSPWSAWIQSRTLPNVVLITTIMNPAKTVGNFVSPYLALLITLCTASLLWSFMQAICASSNTGMAVVSFAFVYALAILRSISHPKYYVSAYVGTSMMVMCIASVLGTAGVRNYTLSDGDFFDKVYLRDVVASYLIGSLICLLVNIIVFPDIAEHNLKHIWLKCCQNCPHFRAQLYRAWVVLSEQNKNAMRKVLGLIDSEISQASCEISYSRFSIKDYAQITRRIKNIAVVLFSIQTTLSSKDSVVLFTSADFHDSVTDKMRDSWNKFSQSCDDIFAGVEGYLKGDFSYKLDIEASAKSLSK</sequence>
<gene>
    <name evidence="6" type="ORF">BCR33DRAFT_740364</name>
</gene>
<dbReference type="PANTHER" id="PTHR47804">
    <property type="entry name" value="60S RIBOSOMAL PROTEIN L19"/>
    <property type="match status" value="1"/>
</dbReference>